<accession>A0ABX2TN37</accession>
<evidence type="ECO:0000259" key="2">
    <source>
        <dbReference type="Pfam" id="PF14261"/>
    </source>
</evidence>
<dbReference type="InterPro" id="IPR006842">
    <property type="entry name" value="Transposase_31"/>
</dbReference>
<dbReference type="InterPro" id="IPR051699">
    <property type="entry name" value="Rpn/YhgA-like_nuclease"/>
</dbReference>
<proteinExistence type="predicted"/>
<dbReference type="EMBL" id="JABFDB010000060">
    <property type="protein sequence ID" value="NYZ25159.1"/>
    <property type="molecule type" value="Genomic_DNA"/>
</dbReference>
<dbReference type="Proteomes" id="UP000584642">
    <property type="component" value="Unassembled WGS sequence"/>
</dbReference>
<feature type="domain" description="Transposase (putative) YhgA-like" evidence="1">
    <location>
        <begin position="7"/>
        <end position="200"/>
    </location>
</feature>
<name>A0ABX2TN37_9PROT</name>
<dbReference type="InterPro" id="IPR025587">
    <property type="entry name" value="DUF4351"/>
</dbReference>
<reference evidence="3 4" key="1">
    <citation type="submission" date="2020-05" db="EMBL/GenBank/DDBJ databases">
        <title>Azospirillum oleiclasticum sp. nov, a nitrogen-fixing and heavy crude oil-emulsifying bacterium isolated from the crude oil of Yumen Oilfield.</title>
        <authorList>
            <person name="Wu D."/>
            <person name="Cai M."/>
            <person name="Zhang X."/>
        </authorList>
    </citation>
    <scope>NUCLEOTIDE SEQUENCE [LARGE SCALE GENOMIC DNA]</scope>
    <source>
        <strain evidence="3 4">ROY-1-1-2</strain>
    </source>
</reference>
<evidence type="ECO:0000313" key="4">
    <source>
        <dbReference type="Proteomes" id="UP000584642"/>
    </source>
</evidence>
<dbReference type="Pfam" id="PF04754">
    <property type="entry name" value="Transposase_31"/>
    <property type="match status" value="1"/>
</dbReference>
<dbReference type="RefSeq" id="WP_180286930.1">
    <property type="nucleotide sequence ID" value="NZ_JABFDB010000060.1"/>
</dbReference>
<dbReference type="PANTHER" id="PTHR34611">
    <property type="match status" value="1"/>
</dbReference>
<gene>
    <name evidence="3" type="ORF">HND93_36130</name>
</gene>
<organism evidence="3 4">
    <name type="scientific">Azospirillum oleiclasticum</name>
    <dbReference type="NCBI Taxonomy" id="2735135"/>
    <lineage>
        <taxon>Bacteria</taxon>
        <taxon>Pseudomonadati</taxon>
        <taxon>Pseudomonadota</taxon>
        <taxon>Alphaproteobacteria</taxon>
        <taxon>Rhodospirillales</taxon>
        <taxon>Azospirillaceae</taxon>
        <taxon>Azospirillum</taxon>
    </lineage>
</organism>
<evidence type="ECO:0000259" key="1">
    <source>
        <dbReference type="Pfam" id="PF04754"/>
    </source>
</evidence>
<evidence type="ECO:0000313" key="3">
    <source>
        <dbReference type="EMBL" id="NYZ25159.1"/>
    </source>
</evidence>
<comment type="caution">
    <text evidence="3">The sequence shown here is derived from an EMBL/GenBank/DDBJ whole genome shotgun (WGS) entry which is preliminary data.</text>
</comment>
<keyword evidence="4" id="KW-1185">Reference proteome</keyword>
<dbReference type="Pfam" id="PF14261">
    <property type="entry name" value="DUF4351"/>
    <property type="match status" value="1"/>
</dbReference>
<dbReference type="PANTHER" id="PTHR34611:SF2">
    <property type="entry name" value="INACTIVE RECOMBINATION-PROMOTING NUCLEASE-LIKE PROTEIN RPNE-RELATED"/>
    <property type="match status" value="1"/>
</dbReference>
<protein>
    <submittedName>
        <fullName evidence="3">DUF4351 domain-containing protein</fullName>
    </submittedName>
</protein>
<feature type="domain" description="DUF4351" evidence="2">
    <location>
        <begin position="264"/>
        <end position="314"/>
    </location>
</feature>
<sequence>MPPRLIQRHDQFFKRLLDQPGAAGALLRERLPPAIADRLGDEPPELLPGSFVPTELAEYRTDRLYRATTRTGRPVLVHVVVEHKSAPDPLVALQLLGYKTQILQSWIRTEGRAAGGTARALPAAVSMVVYHGAAPWTVPLSLAGITEADDEVRPFVADFRYTLVDLGRIDDARLSREPVLRVGFLILKYGARDEDLRGTLLRLGRAALALGMDELVAMVRYVLGEPNEVEAGVLRAVLAEIVPGKEERVMSIALEQFKAEAFKHGMAKGQAASLCRLLSRKFGELPPGVRARIEAASLEELDVWFDAALDAPTLERVFDAH</sequence>